<dbReference type="Pfam" id="PF01625">
    <property type="entry name" value="PMSR"/>
    <property type="match status" value="1"/>
</dbReference>
<comment type="caution">
    <text evidence="6">The sequence shown here is derived from an EMBL/GenBank/DDBJ whole genome shotgun (WGS) entry which is preliminary data.</text>
</comment>
<dbReference type="EMBL" id="JAATJH010000001">
    <property type="protein sequence ID" value="NJC24659.1"/>
    <property type="molecule type" value="Genomic_DNA"/>
</dbReference>
<dbReference type="GO" id="GO:0008113">
    <property type="term" value="F:peptide-methionine (S)-S-oxide reductase activity"/>
    <property type="evidence" value="ECO:0007669"/>
    <property type="project" value="UniProtKB-EC"/>
</dbReference>
<dbReference type="SUPFAM" id="SSF55068">
    <property type="entry name" value="Peptide methionine sulfoxide reductase"/>
    <property type="match status" value="1"/>
</dbReference>
<dbReference type="PANTHER" id="PTHR43774">
    <property type="entry name" value="PEPTIDE METHIONINE SULFOXIDE REDUCTASE"/>
    <property type="match status" value="1"/>
</dbReference>
<comment type="catalytic activity">
    <reaction evidence="3">
        <text>L-methionyl-[protein] + [thioredoxin]-disulfide + H2O = L-methionyl-(S)-S-oxide-[protein] + [thioredoxin]-dithiol</text>
        <dbReference type="Rhea" id="RHEA:14217"/>
        <dbReference type="Rhea" id="RHEA-COMP:10698"/>
        <dbReference type="Rhea" id="RHEA-COMP:10700"/>
        <dbReference type="Rhea" id="RHEA-COMP:12313"/>
        <dbReference type="Rhea" id="RHEA-COMP:12315"/>
        <dbReference type="ChEBI" id="CHEBI:15377"/>
        <dbReference type="ChEBI" id="CHEBI:16044"/>
        <dbReference type="ChEBI" id="CHEBI:29950"/>
        <dbReference type="ChEBI" id="CHEBI:44120"/>
        <dbReference type="ChEBI" id="CHEBI:50058"/>
        <dbReference type="EC" id="1.8.4.11"/>
    </reaction>
</comment>
<keyword evidence="2 6" id="KW-0560">Oxidoreductase</keyword>
<evidence type="ECO:0000256" key="2">
    <source>
        <dbReference type="ARBA" id="ARBA00023002"/>
    </source>
</evidence>
<name>A0ABX0X6M1_9BACT</name>
<organism evidence="6 7">
    <name type="scientific">Neolewinella antarctica</name>
    <dbReference type="NCBI Taxonomy" id="442734"/>
    <lineage>
        <taxon>Bacteria</taxon>
        <taxon>Pseudomonadati</taxon>
        <taxon>Bacteroidota</taxon>
        <taxon>Saprospiria</taxon>
        <taxon>Saprospirales</taxon>
        <taxon>Lewinellaceae</taxon>
        <taxon>Neolewinella</taxon>
    </lineage>
</organism>
<dbReference type="EC" id="1.8.4.11" evidence="1"/>
<comment type="catalytic activity">
    <reaction evidence="4">
        <text>[thioredoxin]-disulfide + L-methionine + H2O = L-methionine (S)-S-oxide + [thioredoxin]-dithiol</text>
        <dbReference type="Rhea" id="RHEA:19993"/>
        <dbReference type="Rhea" id="RHEA-COMP:10698"/>
        <dbReference type="Rhea" id="RHEA-COMP:10700"/>
        <dbReference type="ChEBI" id="CHEBI:15377"/>
        <dbReference type="ChEBI" id="CHEBI:29950"/>
        <dbReference type="ChEBI" id="CHEBI:50058"/>
        <dbReference type="ChEBI" id="CHEBI:57844"/>
        <dbReference type="ChEBI" id="CHEBI:58772"/>
        <dbReference type="EC" id="1.8.4.11"/>
    </reaction>
</comment>
<evidence type="ECO:0000313" key="6">
    <source>
        <dbReference type="EMBL" id="NJC24659.1"/>
    </source>
</evidence>
<sequence length="162" mass="18210">MGKLKKIGLGGGCHWCTEGVFVSLIGVERVEQGWISSVAPNDAFSEAVIVHYDPDRISAVSLLDVHLRTHAAIKVHGLRHKYRSAVYYFDVSDRAQLTDLLILAGNEFAEPIITRVLPFVAFKPSLPEHRDYYRTDPGRPFCVRFIAPKLDFLRGYRGGVVR</sequence>
<evidence type="ECO:0000259" key="5">
    <source>
        <dbReference type="Pfam" id="PF01625"/>
    </source>
</evidence>
<dbReference type="InterPro" id="IPR036509">
    <property type="entry name" value="Met_Sox_Rdtase_MsrA_sf"/>
</dbReference>
<evidence type="ECO:0000256" key="4">
    <source>
        <dbReference type="ARBA" id="ARBA00048782"/>
    </source>
</evidence>
<evidence type="ECO:0000256" key="3">
    <source>
        <dbReference type="ARBA" id="ARBA00047806"/>
    </source>
</evidence>
<proteinExistence type="predicted"/>
<dbReference type="RefSeq" id="WP_168035476.1">
    <property type="nucleotide sequence ID" value="NZ_JAATJH010000001.1"/>
</dbReference>
<evidence type="ECO:0000313" key="7">
    <source>
        <dbReference type="Proteomes" id="UP000770785"/>
    </source>
</evidence>
<evidence type="ECO:0000256" key="1">
    <source>
        <dbReference type="ARBA" id="ARBA00012502"/>
    </source>
</evidence>
<gene>
    <name evidence="6" type="ORF">GGR27_000140</name>
</gene>
<dbReference type="Proteomes" id="UP000770785">
    <property type="component" value="Unassembled WGS sequence"/>
</dbReference>
<dbReference type="InterPro" id="IPR002569">
    <property type="entry name" value="Met_Sox_Rdtase_MsrA_dom"/>
</dbReference>
<feature type="domain" description="Peptide methionine sulphoxide reductase MsrA" evidence="5">
    <location>
        <begin position="7"/>
        <end position="142"/>
    </location>
</feature>
<keyword evidence="7" id="KW-1185">Reference proteome</keyword>
<protein>
    <recommendedName>
        <fullName evidence="1">peptide-methionine (S)-S-oxide reductase</fullName>
        <ecNumber evidence="1">1.8.4.11</ecNumber>
    </recommendedName>
</protein>
<accession>A0ABX0X6M1</accession>
<dbReference type="Gene3D" id="3.30.1060.10">
    <property type="entry name" value="Peptide methionine sulphoxide reductase MsrA"/>
    <property type="match status" value="1"/>
</dbReference>
<reference evidence="6 7" key="1">
    <citation type="submission" date="2020-03" db="EMBL/GenBank/DDBJ databases">
        <title>Genomic Encyclopedia of Type Strains, Phase IV (KMG-IV): sequencing the most valuable type-strain genomes for metagenomic binning, comparative biology and taxonomic classification.</title>
        <authorList>
            <person name="Goeker M."/>
        </authorList>
    </citation>
    <scope>NUCLEOTIDE SEQUENCE [LARGE SCALE GENOMIC DNA]</scope>
    <source>
        <strain evidence="6 7">DSM 105096</strain>
    </source>
</reference>
<dbReference type="PANTHER" id="PTHR43774:SF1">
    <property type="entry name" value="PEPTIDE METHIONINE SULFOXIDE REDUCTASE MSRA 2"/>
    <property type="match status" value="1"/>
</dbReference>